<evidence type="ECO:0000313" key="1">
    <source>
        <dbReference type="EMBL" id="KAI0060672.1"/>
    </source>
</evidence>
<comment type="caution">
    <text evidence="1">The sequence shown here is derived from an EMBL/GenBank/DDBJ whole genome shotgun (WGS) entry which is preliminary data.</text>
</comment>
<reference evidence="1" key="2">
    <citation type="journal article" date="2022" name="New Phytol.">
        <title>Evolutionary transition to the ectomycorrhizal habit in the genomes of a hyperdiverse lineage of mushroom-forming fungi.</title>
        <authorList>
            <person name="Looney B."/>
            <person name="Miyauchi S."/>
            <person name="Morin E."/>
            <person name="Drula E."/>
            <person name="Courty P.E."/>
            <person name="Kohler A."/>
            <person name="Kuo A."/>
            <person name="LaButti K."/>
            <person name="Pangilinan J."/>
            <person name="Lipzen A."/>
            <person name="Riley R."/>
            <person name="Andreopoulos W."/>
            <person name="He G."/>
            <person name="Johnson J."/>
            <person name="Nolan M."/>
            <person name="Tritt A."/>
            <person name="Barry K.W."/>
            <person name="Grigoriev I.V."/>
            <person name="Nagy L.G."/>
            <person name="Hibbett D."/>
            <person name="Henrissat B."/>
            <person name="Matheny P.B."/>
            <person name="Labbe J."/>
            <person name="Martin F.M."/>
        </authorList>
    </citation>
    <scope>NUCLEOTIDE SEQUENCE</scope>
    <source>
        <strain evidence="1">HHB10654</strain>
    </source>
</reference>
<sequence length="158" mass="17950">MEHELSVDPRRRFALGITIENSNTRLWLALRAGVIVTDDFNFITQPELLIKIFASFAFADEHELGWDPTLRPCLEDGRIAYDIDVNDLTGLRTFRTIAMLADHATAAICGRGTRVFTARELTQPDIICVLKPVWQNICHREEGATLKDVRNELKGDRL</sequence>
<keyword evidence="2" id="KW-1185">Reference proteome</keyword>
<gene>
    <name evidence="1" type="ORF">BV25DRAFT_1954513</name>
</gene>
<dbReference type="EMBL" id="MU277217">
    <property type="protein sequence ID" value="KAI0060672.1"/>
    <property type="molecule type" value="Genomic_DNA"/>
</dbReference>
<organism evidence="1 2">
    <name type="scientific">Artomyces pyxidatus</name>
    <dbReference type="NCBI Taxonomy" id="48021"/>
    <lineage>
        <taxon>Eukaryota</taxon>
        <taxon>Fungi</taxon>
        <taxon>Dikarya</taxon>
        <taxon>Basidiomycota</taxon>
        <taxon>Agaricomycotina</taxon>
        <taxon>Agaricomycetes</taxon>
        <taxon>Russulales</taxon>
        <taxon>Auriscalpiaceae</taxon>
        <taxon>Artomyces</taxon>
    </lineage>
</organism>
<reference evidence="1" key="1">
    <citation type="submission" date="2021-03" db="EMBL/GenBank/DDBJ databases">
        <authorList>
            <consortium name="DOE Joint Genome Institute"/>
            <person name="Ahrendt S."/>
            <person name="Looney B.P."/>
            <person name="Miyauchi S."/>
            <person name="Morin E."/>
            <person name="Drula E."/>
            <person name="Courty P.E."/>
            <person name="Chicoki N."/>
            <person name="Fauchery L."/>
            <person name="Kohler A."/>
            <person name="Kuo A."/>
            <person name="Labutti K."/>
            <person name="Pangilinan J."/>
            <person name="Lipzen A."/>
            <person name="Riley R."/>
            <person name="Andreopoulos W."/>
            <person name="He G."/>
            <person name="Johnson J."/>
            <person name="Barry K.W."/>
            <person name="Grigoriev I.V."/>
            <person name="Nagy L."/>
            <person name="Hibbett D."/>
            <person name="Henrissat B."/>
            <person name="Matheny P.B."/>
            <person name="Labbe J."/>
            <person name="Martin F."/>
        </authorList>
    </citation>
    <scope>NUCLEOTIDE SEQUENCE</scope>
    <source>
        <strain evidence="1">HHB10654</strain>
    </source>
</reference>
<accession>A0ACB8SWZ5</accession>
<protein>
    <submittedName>
        <fullName evidence="1">Uncharacterized protein</fullName>
    </submittedName>
</protein>
<evidence type="ECO:0000313" key="2">
    <source>
        <dbReference type="Proteomes" id="UP000814140"/>
    </source>
</evidence>
<name>A0ACB8SWZ5_9AGAM</name>
<proteinExistence type="predicted"/>
<dbReference type="Proteomes" id="UP000814140">
    <property type="component" value="Unassembled WGS sequence"/>
</dbReference>